<dbReference type="OrthoDB" id="8969541at2"/>
<dbReference type="Proteomes" id="UP000321685">
    <property type="component" value="Unassembled WGS sequence"/>
</dbReference>
<organism evidence="2 3">
    <name type="scientific">Pseudonocardia sulfidoxydans NBRC 16205</name>
    <dbReference type="NCBI Taxonomy" id="1223511"/>
    <lineage>
        <taxon>Bacteria</taxon>
        <taxon>Bacillati</taxon>
        <taxon>Actinomycetota</taxon>
        <taxon>Actinomycetes</taxon>
        <taxon>Pseudonocardiales</taxon>
        <taxon>Pseudonocardiaceae</taxon>
        <taxon>Pseudonocardia</taxon>
    </lineage>
</organism>
<keyword evidence="1" id="KW-1133">Transmembrane helix</keyword>
<gene>
    <name evidence="2" type="ORF">PSU4_61000</name>
</gene>
<feature type="transmembrane region" description="Helical" evidence="1">
    <location>
        <begin position="130"/>
        <end position="150"/>
    </location>
</feature>
<evidence type="ECO:0000313" key="3">
    <source>
        <dbReference type="Proteomes" id="UP000321685"/>
    </source>
</evidence>
<feature type="transmembrane region" description="Helical" evidence="1">
    <location>
        <begin position="267"/>
        <end position="288"/>
    </location>
</feature>
<keyword evidence="3" id="KW-1185">Reference proteome</keyword>
<reference evidence="2 3" key="1">
    <citation type="submission" date="2019-07" db="EMBL/GenBank/DDBJ databases">
        <title>Whole genome shotgun sequence of Pseudonocardia sulfidoxydans NBRC 16205.</title>
        <authorList>
            <person name="Hosoyama A."/>
            <person name="Uohara A."/>
            <person name="Ohji S."/>
            <person name="Ichikawa N."/>
        </authorList>
    </citation>
    <scope>NUCLEOTIDE SEQUENCE [LARGE SCALE GENOMIC DNA]</scope>
    <source>
        <strain evidence="2 3">NBRC 16205</strain>
    </source>
</reference>
<evidence type="ECO:0008006" key="4">
    <source>
        <dbReference type="Google" id="ProtNLM"/>
    </source>
</evidence>
<evidence type="ECO:0000313" key="2">
    <source>
        <dbReference type="EMBL" id="GEL27146.1"/>
    </source>
</evidence>
<protein>
    <recommendedName>
        <fullName evidence="4">AAT family amino acid transporter</fullName>
    </recommendedName>
</protein>
<evidence type="ECO:0000256" key="1">
    <source>
        <dbReference type="SAM" id="Phobius"/>
    </source>
</evidence>
<proteinExistence type="predicted"/>
<feature type="transmembrane region" description="Helical" evidence="1">
    <location>
        <begin position="88"/>
        <end position="110"/>
    </location>
</feature>
<keyword evidence="1" id="KW-0472">Membrane</keyword>
<name>A0A511DQM4_9PSEU</name>
<feature type="transmembrane region" description="Helical" evidence="1">
    <location>
        <begin position="352"/>
        <end position="372"/>
    </location>
</feature>
<comment type="caution">
    <text evidence="2">The sequence shown here is derived from an EMBL/GenBank/DDBJ whole genome shotgun (WGS) entry which is preliminary data.</text>
</comment>
<accession>A0A511DQM4</accession>
<feature type="transmembrane region" description="Helical" evidence="1">
    <location>
        <begin position="162"/>
        <end position="184"/>
    </location>
</feature>
<dbReference type="AlphaFoldDB" id="A0A511DQM4"/>
<dbReference type="RefSeq" id="WP_147116176.1">
    <property type="nucleotide sequence ID" value="NZ_BJVJ01000162.1"/>
</dbReference>
<feature type="transmembrane region" description="Helical" evidence="1">
    <location>
        <begin position="236"/>
        <end position="261"/>
    </location>
</feature>
<feature type="transmembrane region" description="Helical" evidence="1">
    <location>
        <begin position="204"/>
        <end position="224"/>
    </location>
</feature>
<sequence>MVVESESERSSAVRRGLPWYAFGLANLAVILVLSLAFWWLLADPQWSPLGLYPQPITAALFWVILVTVFVGFNLEFAGFGRLKQPVRGVAAIAVIIVVAVLILIIFARGWGTFDPAFAAGREGGLGYQTASLFVLFGFLIFVMAVINWGHWPWSAVGLKQPWLGIAEIGVMTIPTFILFAFFALPGLASWAQPGHVIMEVNTTIGFFYSIVVSVIITGLLTENWPWRLAGPGGRTALASTIGNLVLGTVLYFILLGIAHLIMSPADIAALGSGVGVMAAEIGVCWAFWMILWANAFGNWPTKFTPVVNYVVRIVVTFVLGVLTFAVYSYWAAQNVLHEPQLVGSVYGNALGFIDWMVMFTLFYVVCLGSFGLPAMKAGAPAAAESTTEV</sequence>
<feature type="transmembrane region" description="Helical" evidence="1">
    <location>
        <begin position="309"/>
        <end position="332"/>
    </location>
</feature>
<dbReference type="EMBL" id="BJVJ01000162">
    <property type="protein sequence ID" value="GEL27146.1"/>
    <property type="molecule type" value="Genomic_DNA"/>
</dbReference>
<feature type="transmembrane region" description="Helical" evidence="1">
    <location>
        <begin position="56"/>
        <end position="76"/>
    </location>
</feature>
<keyword evidence="1" id="KW-0812">Transmembrane</keyword>
<feature type="transmembrane region" description="Helical" evidence="1">
    <location>
        <begin position="19"/>
        <end position="41"/>
    </location>
</feature>